<proteinExistence type="predicted"/>
<dbReference type="Gene3D" id="2.40.50.100">
    <property type="match status" value="1"/>
</dbReference>
<keyword evidence="1" id="KW-0092">Biotin</keyword>
<dbReference type="InterPro" id="IPR050709">
    <property type="entry name" value="Biotin_Carboxyl_Carrier/Decarb"/>
</dbReference>
<evidence type="ECO:0000313" key="3">
    <source>
        <dbReference type="EMBL" id="REH55848.1"/>
    </source>
</evidence>
<protein>
    <submittedName>
        <fullName evidence="3">Biotin-dependent enzyme</fullName>
    </submittedName>
</protein>
<dbReference type="Pfam" id="PF00364">
    <property type="entry name" value="Biotin_lipoyl"/>
    <property type="match status" value="1"/>
</dbReference>
<accession>A0A3E0IAT9</accession>
<sequence length="87" mass="9400">MSHVRCAPPNPWFHDEMTEEIRAEMVANVSKVVAHEGDTVADGAEIVILESMKMEIPAVAHHAGRVTRVAVAEGDVVQEGDLLAVVE</sequence>
<dbReference type="NCBIfam" id="NF004547">
    <property type="entry name" value="PRK05889.1"/>
    <property type="match status" value="1"/>
</dbReference>
<dbReference type="InterPro" id="IPR000089">
    <property type="entry name" value="Biotin_lipoyl"/>
</dbReference>
<name>A0A3E0IAT9_9PSEU</name>
<gene>
    <name evidence="3" type="ORF">BCF44_101874</name>
</gene>
<dbReference type="InterPro" id="IPR011053">
    <property type="entry name" value="Single_hybrid_motif"/>
</dbReference>
<evidence type="ECO:0000259" key="2">
    <source>
        <dbReference type="PROSITE" id="PS50968"/>
    </source>
</evidence>
<dbReference type="Proteomes" id="UP000256269">
    <property type="component" value="Unassembled WGS sequence"/>
</dbReference>
<keyword evidence="4" id="KW-1185">Reference proteome</keyword>
<dbReference type="PANTHER" id="PTHR45266:SF3">
    <property type="entry name" value="OXALOACETATE DECARBOXYLASE ALPHA CHAIN"/>
    <property type="match status" value="1"/>
</dbReference>
<evidence type="ECO:0000313" key="4">
    <source>
        <dbReference type="Proteomes" id="UP000256269"/>
    </source>
</evidence>
<dbReference type="SUPFAM" id="SSF51230">
    <property type="entry name" value="Single hybrid motif"/>
    <property type="match status" value="1"/>
</dbReference>
<dbReference type="EMBL" id="QUNO01000001">
    <property type="protein sequence ID" value="REH55848.1"/>
    <property type="molecule type" value="Genomic_DNA"/>
</dbReference>
<organism evidence="3 4">
    <name type="scientific">Kutzneria buriramensis</name>
    <dbReference type="NCBI Taxonomy" id="1045776"/>
    <lineage>
        <taxon>Bacteria</taxon>
        <taxon>Bacillati</taxon>
        <taxon>Actinomycetota</taxon>
        <taxon>Actinomycetes</taxon>
        <taxon>Pseudonocardiales</taxon>
        <taxon>Pseudonocardiaceae</taxon>
        <taxon>Kutzneria</taxon>
    </lineage>
</organism>
<dbReference type="PROSITE" id="PS50968">
    <property type="entry name" value="BIOTINYL_LIPOYL"/>
    <property type="match status" value="1"/>
</dbReference>
<dbReference type="PANTHER" id="PTHR45266">
    <property type="entry name" value="OXALOACETATE DECARBOXYLASE ALPHA CHAIN"/>
    <property type="match status" value="1"/>
</dbReference>
<comment type="caution">
    <text evidence="3">The sequence shown here is derived from an EMBL/GenBank/DDBJ whole genome shotgun (WGS) entry which is preliminary data.</text>
</comment>
<feature type="domain" description="Lipoyl-binding" evidence="2">
    <location>
        <begin position="12"/>
        <end position="87"/>
    </location>
</feature>
<evidence type="ECO:0000256" key="1">
    <source>
        <dbReference type="ARBA" id="ARBA00023267"/>
    </source>
</evidence>
<dbReference type="AlphaFoldDB" id="A0A3E0IAT9"/>
<reference evidence="3 4" key="1">
    <citation type="submission" date="2018-08" db="EMBL/GenBank/DDBJ databases">
        <title>Genomic Encyclopedia of Archaeal and Bacterial Type Strains, Phase II (KMG-II): from individual species to whole genera.</title>
        <authorList>
            <person name="Goeker M."/>
        </authorList>
    </citation>
    <scope>NUCLEOTIDE SEQUENCE [LARGE SCALE GENOMIC DNA]</scope>
    <source>
        <strain evidence="3 4">DSM 45791</strain>
    </source>
</reference>
<dbReference type="CDD" id="cd06850">
    <property type="entry name" value="biotinyl_domain"/>
    <property type="match status" value="1"/>
</dbReference>